<dbReference type="AlphaFoldDB" id="A0A075DWG4"/>
<dbReference type="GO" id="GO:0009507">
    <property type="term" value="C:chloroplast"/>
    <property type="evidence" value="ECO:0007669"/>
    <property type="project" value="UniProtKB-SubCell"/>
</dbReference>
<dbReference type="PANTHER" id="PTHR10744:SF1">
    <property type="entry name" value="SMALL RIBOSOMAL SUBUNIT PROTEIN US17M"/>
    <property type="match status" value="1"/>
</dbReference>
<dbReference type="GO" id="GO:0003735">
    <property type="term" value="F:structural constituent of ribosome"/>
    <property type="evidence" value="ECO:0007669"/>
    <property type="project" value="InterPro"/>
</dbReference>
<evidence type="ECO:0000256" key="4">
    <source>
        <dbReference type="ARBA" id="ARBA00022884"/>
    </source>
</evidence>
<geneLocation type="chloroplast" evidence="9"/>
<dbReference type="CDD" id="cd00364">
    <property type="entry name" value="Ribosomal_uS17"/>
    <property type="match status" value="1"/>
</dbReference>
<comment type="subcellular location">
    <subcellularLocation>
        <location evidence="8">Plastid</location>
        <location evidence="8">Chloroplast</location>
    </subcellularLocation>
</comment>
<dbReference type="InterPro" id="IPR019984">
    <property type="entry name" value="Ribosomal_uS17_bact/chlr"/>
</dbReference>
<accession>A0A075DWG4</accession>
<dbReference type="GO" id="GO:0022627">
    <property type="term" value="C:cytosolic small ribosomal subunit"/>
    <property type="evidence" value="ECO:0007669"/>
    <property type="project" value="TreeGrafter"/>
</dbReference>
<evidence type="ECO:0000256" key="7">
    <source>
        <dbReference type="ARBA" id="ARBA00035251"/>
    </source>
</evidence>
<organism evidence="9">
    <name type="scientific">Chrysochromulina tobinii</name>
    <dbReference type="NCBI Taxonomy" id="1460289"/>
    <lineage>
        <taxon>Eukaryota</taxon>
        <taxon>Haptista</taxon>
        <taxon>Haptophyta</taxon>
        <taxon>Prymnesiophyceae</taxon>
        <taxon>Prymnesiales</taxon>
        <taxon>Chrysochromulinaceae</taxon>
        <taxon>Chrysochromulina</taxon>
    </lineage>
</organism>
<comment type="subunit">
    <text evidence="8">Part of the 30S ribosomal subunit.</text>
</comment>
<keyword evidence="3 8" id="KW-0699">rRNA-binding</keyword>
<reference evidence="9" key="2">
    <citation type="submission" date="2016-02" db="EMBL/GenBank/DDBJ databases">
        <authorList>
            <person name="Wen L."/>
            <person name="He K."/>
            <person name="Yang H."/>
        </authorList>
    </citation>
    <scope>NUCLEOTIDE SEQUENCE</scope>
    <source>
        <strain evidence="9">CCMP291</strain>
    </source>
</reference>
<dbReference type="InterPro" id="IPR000266">
    <property type="entry name" value="Ribosomal_uS17"/>
</dbReference>
<evidence type="ECO:0000256" key="5">
    <source>
        <dbReference type="ARBA" id="ARBA00022980"/>
    </source>
</evidence>
<keyword evidence="9" id="KW-0934">Plastid</keyword>
<dbReference type="NCBIfam" id="NF004123">
    <property type="entry name" value="PRK05610.1"/>
    <property type="match status" value="1"/>
</dbReference>
<comment type="function">
    <text evidence="1 8">One of the primary rRNA binding proteins, it binds specifically to the 5'-end of 16S ribosomal RNA.</text>
</comment>
<dbReference type="SUPFAM" id="SSF50249">
    <property type="entry name" value="Nucleic acid-binding proteins"/>
    <property type="match status" value="1"/>
</dbReference>
<protein>
    <recommendedName>
        <fullName evidence="7 8">Small ribosomal subunit protein uS17c</fullName>
    </recommendedName>
</protein>
<comment type="similarity">
    <text evidence="2 8">Belongs to the universal ribosomal protein uS17 family.</text>
</comment>
<gene>
    <name evidence="8 9" type="primary">rps17</name>
    <name evidence="9" type="ORF">ChtoCp_00041</name>
</gene>
<dbReference type="GO" id="GO:0006412">
    <property type="term" value="P:translation"/>
    <property type="evidence" value="ECO:0007669"/>
    <property type="project" value="UniProtKB-UniRule"/>
</dbReference>
<keyword evidence="9" id="KW-0150">Chloroplast</keyword>
<evidence type="ECO:0000256" key="6">
    <source>
        <dbReference type="ARBA" id="ARBA00023274"/>
    </source>
</evidence>
<keyword evidence="4 8" id="KW-0694">RNA-binding</keyword>
<dbReference type="GO" id="GO:0019843">
    <property type="term" value="F:rRNA binding"/>
    <property type="evidence" value="ECO:0007669"/>
    <property type="project" value="UniProtKB-UniRule"/>
</dbReference>
<dbReference type="PRINTS" id="PR00973">
    <property type="entry name" value="RIBOSOMALS17"/>
</dbReference>
<evidence type="ECO:0000313" key="9">
    <source>
        <dbReference type="EMBL" id="AHY04331.1"/>
    </source>
</evidence>
<dbReference type="EMBL" id="KJ201907">
    <property type="protein sequence ID" value="AHY04331.1"/>
    <property type="molecule type" value="Genomic_DNA"/>
</dbReference>
<evidence type="ECO:0000256" key="3">
    <source>
        <dbReference type="ARBA" id="ARBA00022730"/>
    </source>
</evidence>
<sequence>MAVKEREGIVVSDKMSDTRIVAVTSCVVHKRYKKVINKTKRYAVHDSQFNSAIGDTVRIRETAPLSKTKNWVLTSILRKSKT</sequence>
<keyword evidence="6 8" id="KW-0687">Ribonucleoprotein</keyword>
<dbReference type="HAMAP" id="MF_01345_B">
    <property type="entry name" value="Ribosomal_uS17_B"/>
    <property type="match status" value="1"/>
</dbReference>
<reference evidence="9" key="1">
    <citation type="journal article" date="2014" name="BMC Genomics">
        <title>The mitochondrial and chloroplast genomes of the haptophyte Chrysochromulina tobin contain unique repeat structures and gene profiles.</title>
        <authorList>
            <person name="Hovde B.T."/>
            <person name="Starkenburg S.R."/>
            <person name="Hunsperger H.M."/>
            <person name="Mercer L.D."/>
            <person name="Deodato C.R."/>
            <person name="Jha R.K."/>
            <person name="Chertkov O."/>
            <person name="Monnat R.J.Jr."/>
            <person name="Cattolico R.A."/>
        </authorList>
    </citation>
    <scope>NUCLEOTIDE SEQUENCE</scope>
    <source>
        <strain evidence="9">CCMP291</strain>
    </source>
</reference>
<dbReference type="InterPro" id="IPR012340">
    <property type="entry name" value="NA-bd_OB-fold"/>
</dbReference>
<name>A0A075DWG4_9EUKA</name>
<evidence type="ECO:0000256" key="8">
    <source>
        <dbReference type="HAMAP-Rule" id="MF_01345"/>
    </source>
</evidence>
<dbReference type="Gene3D" id="2.40.50.140">
    <property type="entry name" value="Nucleic acid-binding proteins"/>
    <property type="match status" value="1"/>
</dbReference>
<evidence type="ECO:0000256" key="2">
    <source>
        <dbReference type="ARBA" id="ARBA00010254"/>
    </source>
</evidence>
<evidence type="ECO:0000256" key="1">
    <source>
        <dbReference type="ARBA" id="ARBA00002932"/>
    </source>
</evidence>
<dbReference type="PANTHER" id="PTHR10744">
    <property type="entry name" value="40S RIBOSOMAL PROTEIN S11 FAMILY MEMBER"/>
    <property type="match status" value="1"/>
</dbReference>
<proteinExistence type="inferred from homology"/>
<dbReference type="Pfam" id="PF00366">
    <property type="entry name" value="Ribosomal_S17"/>
    <property type="match status" value="1"/>
</dbReference>
<keyword evidence="5 8" id="KW-0689">Ribosomal protein</keyword>